<keyword evidence="5" id="KW-1185">Reference proteome</keyword>
<comment type="caution">
    <text evidence="4">The sequence shown here is derived from an EMBL/GenBank/DDBJ whole genome shotgun (WGS) entry which is preliminary data.</text>
</comment>
<evidence type="ECO:0000313" key="5">
    <source>
        <dbReference type="Proteomes" id="UP000031189"/>
    </source>
</evidence>
<dbReference type="Gene3D" id="3.40.50.720">
    <property type="entry name" value="NAD(P)-binding Rossmann-like Domain"/>
    <property type="match status" value="2"/>
</dbReference>
<keyword evidence="2" id="KW-0175">Coiled coil</keyword>
<dbReference type="InterPro" id="IPR001509">
    <property type="entry name" value="Epimerase_deHydtase"/>
</dbReference>
<organism evidence="4 5">
    <name type="scientific">Terrisporobacter othiniensis</name>
    <dbReference type="NCBI Taxonomy" id="1577792"/>
    <lineage>
        <taxon>Bacteria</taxon>
        <taxon>Bacillati</taxon>
        <taxon>Bacillota</taxon>
        <taxon>Clostridia</taxon>
        <taxon>Peptostreptococcales</taxon>
        <taxon>Peptostreptococcaceae</taxon>
        <taxon>Terrisporobacter</taxon>
    </lineage>
</organism>
<gene>
    <name evidence="4" type="ORF">QX51_11210</name>
</gene>
<dbReference type="STRING" id="1577792.QX51_11210"/>
<dbReference type="InterPro" id="IPR036291">
    <property type="entry name" value="NAD(P)-bd_dom_sf"/>
</dbReference>
<dbReference type="RefSeq" id="WP_039679997.1">
    <property type="nucleotide sequence ID" value="NZ_JAWGXO010000019.1"/>
</dbReference>
<comment type="similarity">
    <text evidence="1">Belongs to the NAD(P)-dependent epimerase/dehydratase family.</text>
</comment>
<dbReference type="Proteomes" id="UP000031189">
    <property type="component" value="Unassembled WGS sequence"/>
</dbReference>
<sequence>MYSVLIMGGSDFVGSSLAKYLIKKKYDVDIMTRGIRSIDYDGIGKHLICNRKNADEMKMILKDKKYDYVYDISIKNKEDAEILIENLNSEVLKKYIVISSQENNIKKEELRIDEFIKNTPIPYIIIRPSNIYGDKNKISKEEYFFHKIEKSIPIKIPKNSNLKAQFIYIDDFVKVLFSLIKTTYVREIYNVTNPQLISLEEYINTCSEIVGKEANIKYIDANIIDADIKQKFERNYLDIDKIIQHGLYIPNILLSDGVSLLYDWYKKVYQEKISIKDKIEKVLQIG</sequence>
<feature type="domain" description="NAD-dependent epimerase/dehydratase" evidence="3">
    <location>
        <begin position="4"/>
        <end position="72"/>
    </location>
</feature>
<proteinExistence type="inferred from homology"/>
<protein>
    <recommendedName>
        <fullName evidence="3">NAD-dependent epimerase/dehydratase domain-containing protein</fullName>
    </recommendedName>
</protein>
<dbReference type="AlphaFoldDB" id="A0A0B3W3E5"/>
<dbReference type="EMBL" id="JWHR01000099">
    <property type="protein sequence ID" value="KHS56922.1"/>
    <property type="molecule type" value="Genomic_DNA"/>
</dbReference>
<dbReference type="PANTHER" id="PTHR43000">
    <property type="entry name" value="DTDP-D-GLUCOSE 4,6-DEHYDRATASE-RELATED"/>
    <property type="match status" value="1"/>
</dbReference>
<dbReference type="OrthoDB" id="9809586at2"/>
<dbReference type="Pfam" id="PF01370">
    <property type="entry name" value="Epimerase"/>
    <property type="match status" value="2"/>
</dbReference>
<evidence type="ECO:0000313" key="4">
    <source>
        <dbReference type="EMBL" id="KHS56922.1"/>
    </source>
</evidence>
<name>A0A0B3W3E5_9FIRM</name>
<reference evidence="4 5" key="1">
    <citation type="submission" date="2014-12" db="EMBL/GenBank/DDBJ databases">
        <title>Draft genome sequence of Terrisporobacter sp. 08-306576, isolated from the blood culture of a bacteremia patient.</title>
        <authorList>
            <person name="Lund L.C."/>
            <person name="Sydenham T.V."/>
            <person name="Hogh S.V."/>
            <person name="Skov M.N."/>
            <person name="Kemp M."/>
            <person name="Justesen U.S."/>
        </authorList>
    </citation>
    <scope>NUCLEOTIDE SEQUENCE [LARGE SCALE GENOMIC DNA]</scope>
    <source>
        <strain evidence="4 5">08-306576</strain>
    </source>
</reference>
<evidence type="ECO:0000256" key="1">
    <source>
        <dbReference type="ARBA" id="ARBA00007637"/>
    </source>
</evidence>
<accession>A0A0B3W3E5</accession>
<feature type="domain" description="NAD-dependent epimerase/dehydratase" evidence="3">
    <location>
        <begin position="119"/>
        <end position="191"/>
    </location>
</feature>
<evidence type="ECO:0000259" key="3">
    <source>
        <dbReference type="Pfam" id="PF01370"/>
    </source>
</evidence>
<evidence type="ECO:0000256" key="2">
    <source>
        <dbReference type="SAM" id="Coils"/>
    </source>
</evidence>
<dbReference type="SUPFAM" id="SSF51735">
    <property type="entry name" value="NAD(P)-binding Rossmann-fold domains"/>
    <property type="match status" value="1"/>
</dbReference>
<feature type="coiled-coil region" evidence="2">
    <location>
        <begin position="70"/>
        <end position="118"/>
    </location>
</feature>